<name>A0A8D8V8S3_9HEMI</name>
<dbReference type="PROSITE" id="PS50157">
    <property type="entry name" value="ZINC_FINGER_C2H2_2"/>
    <property type="match status" value="1"/>
</dbReference>
<dbReference type="AlphaFoldDB" id="A0A8D8V8S3"/>
<evidence type="ECO:0000256" key="1">
    <source>
        <dbReference type="PROSITE-ProRule" id="PRU00042"/>
    </source>
</evidence>
<feature type="domain" description="C2H2-type" evidence="3">
    <location>
        <begin position="19"/>
        <end position="47"/>
    </location>
</feature>
<sequence>MNDPDSFFDASDVDNSVLFYCNQCTKNFKSAKGLKIHETRIHSVKNSYTSQSIQSSPVTNQISDAQPSTSTVTNQIPDVQPIASTVPQSDNVNAVNELFQRAFGAQLIASEGDANDVWRTRWKKVVKLSGKQYFLPQGNVGRHFVDLLSSEITNLVNELPNHGKSEKVFLFSSTILQRNHMVKSGSDIRRLLTRRMRMWVDGLYDELIQEAELCDQKLNKKHNTKKDEDHEIRVFNRLMLQGKVRQAVRWITDRSGGGILNVNDKYGEETVFDVLRKKHPDPIIPDLESFSPCTDLPIMIHVDITAQHIEKVARQISGGAGPSGTDSDQWKSFLIRYGNHSTRLRDSIASLTRRIANEIVNWDSIRALLARRGIALDKCPGVRPIGIGEVLQRVMAKAMATATGDDVQQVCGSDQLCSGLKSGIEGAAHAISQCFLDGDTDEGILLMDAANGFNALNRVLALWHVRTLWPRCAKFLFNTYRGYPVVILKDTSNYILSMEGTTQGDPLAMMMYSIAVLPLIRKCKDPDKHIQNWYADDSACFGRFPEIQSWLSKLMDEGPKYGYFPEPSKSYLIVKEEMKPEAERMFSSYGIKVVTSHRFLGSVIGKEEEKKEYIIKKVDEWIQCVQKLSKAAVKYPQTVHAAFTKSLQQEWAYVQRVVSDCSELYNPLKQAIESSLTPKIMGREVSPEEHQLFTLPARLGGLNIKNPVQDSRHSHEISVRANEKLTESIKTGSMLNIAEHNCHVMEVTIDAREKRQEDEKIASSAIIETLPGRTQKTVKRVIESKSSQWLTVLPTAADSTDLSADQFRDALAIRYGSEPKGLPITCDGCGEDGFNLNHALNCKKGGLVKRGHDQHRDDIKELVETAWGASVSEPLMREPTNTEPALIGDLMLSGVWKPARQAFFHVVKPMFARVRLPLEYEAYINNLHL</sequence>
<dbReference type="EMBL" id="HBUF01358208">
    <property type="protein sequence ID" value="CAG6719043.1"/>
    <property type="molecule type" value="Transcribed_RNA"/>
</dbReference>
<organism evidence="4">
    <name type="scientific">Cacopsylla melanoneura</name>
    <dbReference type="NCBI Taxonomy" id="428564"/>
    <lineage>
        <taxon>Eukaryota</taxon>
        <taxon>Metazoa</taxon>
        <taxon>Ecdysozoa</taxon>
        <taxon>Arthropoda</taxon>
        <taxon>Hexapoda</taxon>
        <taxon>Insecta</taxon>
        <taxon>Pterygota</taxon>
        <taxon>Neoptera</taxon>
        <taxon>Paraneoptera</taxon>
        <taxon>Hemiptera</taxon>
        <taxon>Sternorrhyncha</taxon>
        <taxon>Psylloidea</taxon>
        <taxon>Psyllidae</taxon>
        <taxon>Psyllinae</taxon>
        <taxon>Cacopsylla</taxon>
    </lineage>
</organism>
<keyword evidence="1" id="KW-0479">Metal-binding</keyword>
<evidence type="ECO:0000313" key="4">
    <source>
        <dbReference type="EMBL" id="CAG6719039.1"/>
    </source>
</evidence>
<reference evidence="4" key="1">
    <citation type="submission" date="2021-05" db="EMBL/GenBank/DDBJ databases">
        <authorList>
            <person name="Alioto T."/>
            <person name="Alioto T."/>
            <person name="Gomez Garrido J."/>
        </authorList>
    </citation>
    <scope>NUCLEOTIDE SEQUENCE</scope>
</reference>
<evidence type="ECO:0000256" key="2">
    <source>
        <dbReference type="SAM" id="MobiDB-lite"/>
    </source>
</evidence>
<dbReference type="EMBL" id="HBUF01358206">
    <property type="protein sequence ID" value="CAG6719039.1"/>
    <property type="molecule type" value="Transcribed_RNA"/>
</dbReference>
<protein>
    <recommendedName>
        <fullName evidence="3">C2H2-type domain-containing protein</fullName>
    </recommendedName>
</protein>
<dbReference type="GO" id="GO:0008270">
    <property type="term" value="F:zinc ion binding"/>
    <property type="evidence" value="ECO:0007669"/>
    <property type="project" value="UniProtKB-KW"/>
</dbReference>
<keyword evidence="1" id="KW-0863">Zinc-finger</keyword>
<accession>A0A8D8V8S3</accession>
<dbReference type="InterPro" id="IPR013087">
    <property type="entry name" value="Znf_C2H2_type"/>
</dbReference>
<feature type="region of interest" description="Disordered" evidence="2">
    <location>
        <begin position="50"/>
        <end position="73"/>
    </location>
</feature>
<dbReference type="PROSITE" id="PS00028">
    <property type="entry name" value="ZINC_FINGER_C2H2_1"/>
    <property type="match status" value="1"/>
</dbReference>
<keyword evidence="1" id="KW-0862">Zinc</keyword>
<proteinExistence type="predicted"/>
<evidence type="ECO:0000259" key="3">
    <source>
        <dbReference type="PROSITE" id="PS50157"/>
    </source>
</evidence>